<dbReference type="EMBL" id="JALQCY010000003">
    <property type="protein sequence ID" value="MCK9793905.1"/>
    <property type="molecule type" value="Genomic_DNA"/>
</dbReference>
<organism evidence="2 3">
    <name type="scientific">Isoptericola peretonis</name>
    <dbReference type="NCBI Taxonomy" id="2918523"/>
    <lineage>
        <taxon>Bacteria</taxon>
        <taxon>Bacillati</taxon>
        <taxon>Actinomycetota</taxon>
        <taxon>Actinomycetes</taxon>
        <taxon>Micrococcales</taxon>
        <taxon>Promicromonosporaceae</taxon>
        <taxon>Isoptericola</taxon>
    </lineage>
</organism>
<dbReference type="InterPro" id="IPR014729">
    <property type="entry name" value="Rossmann-like_a/b/a_fold"/>
</dbReference>
<name>A0ABT0J344_9MICO</name>
<proteinExistence type="predicted"/>
<dbReference type="SUPFAM" id="SSF52402">
    <property type="entry name" value="Adenine nucleotide alpha hydrolases-like"/>
    <property type="match status" value="1"/>
</dbReference>
<comment type="caution">
    <text evidence="2">The sequence shown here is derived from an EMBL/GenBank/DDBJ whole genome shotgun (WGS) entry which is preliminary data.</text>
</comment>
<dbReference type="Proteomes" id="UP001651050">
    <property type="component" value="Unassembled WGS sequence"/>
</dbReference>
<evidence type="ECO:0000313" key="3">
    <source>
        <dbReference type="Proteomes" id="UP001651050"/>
    </source>
</evidence>
<dbReference type="RefSeq" id="WP_416343768.1">
    <property type="nucleotide sequence ID" value="NZ_JALQCY010000003.1"/>
</dbReference>
<accession>A0ABT0J344</accession>
<gene>
    <name evidence="2" type="ORF">M1843_09135</name>
</gene>
<dbReference type="InterPro" id="IPR006016">
    <property type="entry name" value="UspA"/>
</dbReference>
<dbReference type="Gene3D" id="3.40.50.620">
    <property type="entry name" value="HUPs"/>
    <property type="match status" value="1"/>
</dbReference>
<dbReference type="Pfam" id="PF00582">
    <property type="entry name" value="Usp"/>
    <property type="match status" value="1"/>
</dbReference>
<protein>
    <submittedName>
        <fullName evidence="2">Universal stress protein</fullName>
    </submittedName>
</protein>
<evidence type="ECO:0000259" key="1">
    <source>
        <dbReference type="Pfam" id="PF00582"/>
    </source>
</evidence>
<reference evidence="2 3" key="1">
    <citation type="submission" date="2022-02" db="EMBL/GenBank/DDBJ databases">
        <title>The car tank lid bacteriome: a reservoir of bacteria with potential in bioremediation of fuel.</title>
        <authorList>
            <person name="Vidal-Verdu A."/>
            <person name="Gomez-Martinez D."/>
            <person name="Latorre-Perez A."/>
            <person name="Pereto J."/>
            <person name="Porcar M."/>
        </authorList>
    </citation>
    <scope>NUCLEOTIDE SEQUENCE [LARGE SCALE GENOMIC DNA]</scope>
    <source>
        <strain evidence="2 3">4D.3</strain>
    </source>
</reference>
<evidence type="ECO:0000313" key="2">
    <source>
        <dbReference type="EMBL" id="MCK9793905.1"/>
    </source>
</evidence>
<feature type="domain" description="UspA" evidence="1">
    <location>
        <begin position="1"/>
        <end position="141"/>
    </location>
</feature>
<sequence>MTGPVLVGVPHDRRPGVPRQAADLAVALGADLLCVAVDEAALREASGAVAPVDPDGDAPPGDGLREAVAAALSGSPVRWRLERTAGDPAAELARLAAAHDAVLIVVGARRPGVLGWATHLVGGTVAGRLVHSQPRPVVVLPDARAGDAS</sequence>
<keyword evidence="3" id="KW-1185">Reference proteome</keyword>